<name>A0A919T9E6_9ACTN</name>
<keyword evidence="2" id="KW-1185">Reference proteome</keyword>
<accession>A0A919T9E6</accession>
<dbReference type="AlphaFoldDB" id="A0A919T9E6"/>
<protein>
    <submittedName>
        <fullName evidence="1">Uncharacterized protein</fullName>
    </submittedName>
</protein>
<dbReference type="EMBL" id="BOQN01000022">
    <property type="protein sequence ID" value="GIM89981.1"/>
    <property type="molecule type" value="Genomic_DNA"/>
</dbReference>
<proteinExistence type="predicted"/>
<organism evidence="1 2">
    <name type="scientific">Paractinoplanes toevensis</name>
    <dbReference type="NCBI Taxonomy" id="571911"/>
    <lineage>
        <taxon>Bacteria</taxon>
        <taxon>Bacillati</taxon>
        <taxon>Actinomycetota</taxon>
        <taxon>Actinomycetes</taxon>
        <taxon>Micromonosporales</taxon>
        <taxon>Micromonosporaceae</taxon>
        <taxon>Paractinoplanes</taxon>
    </lineage>
</organism>
<comment type="caution">
    <text evidence="1">The sequence shown here is derived from an EMBL/GenBank/DDBJ whole genome shotgun (WGS) entry which is preliminary data.</text>
</comment>
<dbReference type="RefSeq" id="WP_213005937.1">
    <property type="nucleotide sequence ID" value="NZ_BOQN01000022.1"/>
</dbReference>
<dbReference type="Proteomes" id="UP000677082">
    <property type="component" value="Unassembled WGS sequence"/>
</dbReference>
<sequence length="315" mass="35002">MTNTLTVLYRDPDRYPYLAVLARCARRRDLTLDLRRWAFGPKVTRTGEEWGDLLEREEIDVIAENYWGLQTYRARGVPFVTLLSAASVWTEQLLVDPSITGISQLAGTRMAARGVGPQTLFPGLWLSDTGLDAEVEVILYAEAETGRWGHWQRVADGTCQACFMTPLYAEPARAAGLVELPYEPYAFDGGHVTLTTTENLAGSKRTAMQALVDAAFDASALFDRAPRTVLRIMQEDCADQLGEHFPAADLPRILEVLRRELSPQPIPTAAGIATAHRLRLRQSPDLAGFNPLTMWDLSFARTALTTPRNTLEDLP</sequence>
<evidence type="ECO:0000313" key="2">
    <source>
        <dbReference type="Proteomes" id="UP000677082"/>
    </source>
</evidence>
<gene>
    <name evidence="1" type="ORF">Ato02nite_017740</name>
</gene>
<evidence type="ECO:0000313" key="1">
    <source>
        <dbReference type="EMBL" id="GIM89981.1"/>
    </source>
</evidence>
<reference evidence="1 2" key="1">
    <citation type="submission" date="2021-03" db="EMBL/GenBank/DDBJ databases">
        <title>Whole genome shotgun sequence of Actinoplanes toevensis NBRC 105298.</title>
        <authorList>
            <person name="Komaki H."/>
            <person name="Tamura T."/>
        </authorList>
    </citation>
    <scope>NUCLEOTIDE SEQUENCE [LARGE SCALE GENOMIC DNA]</scope>
    <source>
        <strain evidence="1 2">NBRC 105298</strain>
    </source>
</reference>
<dbReference type="SUPFAM" id="SSF53850">
    <property type="entry name" value="Periplasmic binding protein-like II"/>
    <property type="match status" value="1"/>
</dbReference>